<evidence type="ECO:0000256" key="3">
    <source>
        <dbReference type="ARBA" id="ARBA00012438"/>
    </source>
</evidence>
<dbReference type="GO" id="GO:0000155">
    <property type="term" value="F:phosphorelay sensor kinase activity"/>
    <property type="evidence" value="ECO:0007669"/>
    <property type="project" value="InterPro"/>
</dbReference>
<sequence>MSRIGGGAGVRWRTTRVAVLVTAVVLVLEAIGGVFVLRRMLVDSTADTLTTGVRDLASKARQSDEGDLKEVTWTLRRSTGVAQIVDAQGKVIWGFPDEAPFTRLRPSAEGRTVVEQTGGMLMAAERVDVAGASYTVIVADSLQSVDLTTWTALGLLALAVPVSLLFVGGLTYRLSGRALAPVEGIRRQVASIGDGDLSARVPVTGTRDEVAGLAVTMNQMLARLESAQAAQRRFVADASHELRSPLTSVLGGLEIAEQDGWHTEPETLRMMQIEAVRLRDLVDDLLLLARADERRPGTPREEIDLDDVVAEERTRLRRMSTLLVQARLEPVKVTGDRQALVRMVRNLVDNAVRHTRTMVTLVVRLDGDMAVVEVADDGPGVPEADRDRIFDRFVRVDMARDREAGGAGLGLAIVAEIARRHHARVEVADSPGGGALFRVRLPRRAG</sequence>
<keyword evidence="8 11" id="KW-1133">Transmembrane helix</keyword>
<dbReference type="SUPFAM" id="SSF158472">
    <property type="entry name" value="HAMP domain-like"/>
    <property type="match status" value="1"/>
</dbReference>
<keyword evidence="10 11" id="KW-0472">Membrane</keyword>
<comment type="catalytic activity">
    <reaction evidence="1">
        <text>ATP + protein L-histidine = ADP + protein N-phospho-L-histidine.</text>
        <dbReference type="EC" id="2.7.13.3"/>
    </reaction>
</comment>
<accession>A0A7W7WAX5</accession>
<comment type="subcellular location">
    <subcellularLocation>
        <location evidence="2">Cell membrane</location>
    </subcellularLocation>
</comment>
<dbReference type="SMART" id="SM00387">
    <property type="entry name" value="HATPase_c"/>
    <property type="match status" value="1"/>
</dbReference>
<dbReference type="Pfam" id="PF00512">
    <property type="entry name" value="HisKA"/>
    <property type="match status" value="1"/>
</dbReference>
<evidence type="ECO:0000259" key="12">
    <source>
        <dbReference type="PROSITE" id="PS50109"/>
    </source>
</evidence>
<dbReference type="Pfam" id="PF00672">
    <property type="entry name" value="HAMP"/>
    <property type="match status" value="1"/>
</dbReference>
<keyword evidence="9" id="KW-0902">Two-component regulatory system</keyword>
<evidence type="ECO:0000256" key="6">
    <source>
        <dbReference type="ARBA" id="ARBA00022692"/>
    </source>
</evidence>
<keyword evidence="4" id="KW-0597">Phosphoprotein</keyword>
<gene>
    <name evidence="14" type="ORF">FHR32_005279</name>
</gene>
<dbReference type="RefSeq" id="WP_184757037.1">
    <property type="nucleotide sequence ID" value="NZ_BAABEK010000046.1"/>
</dbReference>
<keyword evidence="5" id="KW-0808">Transferase</keyword>
<dbReference type="CDD" id="cd06225">
    <property type="entry name" value="HAMP"/>
    <property type="match status" value="1"/>
</dbReference>
<keyword evidence="6 11" id="KW-0812">Transmembrane</keyword>
<evidence type="ECO:0000256" key="2">
    <source>
        <dbReference type="ARBA" id="ARBA00004236"/>
    </source>
</evidence>
<dbReference type="InterPro" id="IPR003594">
    <property type="entry name" value="HATPase_dom"/>
</dbReference>
<evidence type="ECO:0000256" key="7">
    <source>
        <dbReference type="ARBA" id="ARBA00022777"/>
    </source>
</evidence>
<dbReference type="Pfam" id="PF02518">
    <property type="entry name" value="HATPase_c"/>
    <property type="match status" value="1"/>
</dbReference>
<evidence type="ECO:0000256" key="11">
    <source>
        <dbReference type="SAM" id="Phobius"/>
    </source>
</evidence>
<evidence type="ECO:0000256" key="5">
    <source>
        <dbReference type="ARBA" id="ARBA00022679"/>
    </source>
</evidence>
<evidence type="ECO:0000259" key="13">
    <source>
        <dbReference type="PROSITE" id="PS50885"/>
    </source>
</evidence>
<dbReference type="FunFam" id="1.10.287.130:FF:000001">
    <property type="entry name" value="Two-component sensor histidine kinase"/>
    <property type="match status" value="1"/>
</dbReference>
<name>A0A7W7WAX5_9ACTN</name>
<dbReference type="EC" id="2.7.13.3" evidence="3"/>
<protein>
    <recommendedName>
        <fullName evidence="3">histidine kinase</fullName>
        <ecNumber evidence="3">2.7.13.3</ecNumber>
    </recommendedName>
</protein>
<comment type="caution">
    <text evidence="14">The sequence shown here is derived from an EMBL/GenBank/DDBJ whole genome shotgun (WGS) entry which is preliminary data.</text>
</comment>
<dbReference type="AlphaFoldDB" id="A0A7W7WAX5"/>
<reference evidence="14 15" key="1">
    <citation type="submission" date="2020-08" db="EMBL/GenBank/DDBJ databases">
        <title>Sequencing the genomes of 1000 actinobacteria strains.</title>
        <authorList>
            <person name="Klenk H.-P."/>
        </authorList>
    </citation>
    <scope>NUCLEOTIDE SEQUENCE [LARGE SCALE GENOMIC DNA]</scope>
    <source>
        <strain evidence="14 15">DSM 43023</strain>
    </source>
</reference>
<evidence type="ECO:0000256" key="10">
    <source>
        <dbReference type="ARBA" id="ARBA00023136"/>
    </source>
</evidence>
<dbReference type="EMBL" id="JACHJU010000002">
    <property type="protein sequence ID" value="MBB4940902.1"/>
    <property type="molecule type" value="Genomic_DNA"/>
</dbReference>
<proteinExistence type="predicted"/>
<dbReference type="Gene3D" id="3.30.565.10">
    <property type="entry name" value="Histidine kinase-like ATPase, C-terminal domain"/>
    <property type="match status" value="1"/>
</dbReference>
<dbReference type="GO" id="GO:0005886">
    <property type="term" value="C:plasma membrane"/>
    <property type="evidence" value="ECO:0007669"/>
    <property type="project" value="UniProtKB-SubCell"/>
</dbReference>
<dbReference type="InterPro" id="IPR036097">
    <property type="entry name" value="HisK_dim/P_sf"/>
</dbReference>
<dbReference type="PANTHER" id="PTHR45436">
    <property type="entry name" value="SENSOR HISTIDINE KINASE YKOH"/>
    <property type="match status" value="1"/>
</dbReference>
<feature type="transmembrane region" description="Helical" evidence="11">
    <location>
        <begin position="17"/>
        <end position="37"/>
    </location>
</feature>
<organism evidence="14 15">
    <name type="scientific">Streptosporangium album</name>
    <dbReference type="NCBI Taxonomy" id="47479"/>
    <lineage>
        <taxon>Bacteria</taxon>
        <taxon>Bacillati</taxon>
        <taxon>Actinomycetota</taxon>
        <taxon>Actinomycetes</taxon>
        <taxon>Streptosporangiales</taxon>
        <taxon>Streptosporangiaceae</taxon>
        <taxon>Streptosporangium</taxon>
    </lineage>
</organism>
<evidence type="ECO:0000256" key="4">
    <source>
        <dbReference type="ARBA" id="ARBA00022553"/>
    </source>
</evidence>
<dbReference type="InterPro" id="IPR050428">
    <property type="entry name" value="TCS_sensor_his_kinase"/>
</dbReference>
<dbReference type="SMART" id="SM00304">
    <property type="entry name" value="HAMP"/>
    <property type="match status" value="1"/>
</dbReference>
<dbReference type="SUPFAM" id="SSF47384">
    <property type="entry name" value="Homodimeric domain of signal transducing histidine kinase"/>
    <property type="match status" value="1"/>
</dbReference>
<dbReference type="CDD" id="cd00082">
    <property type="entry name" value="HisKA"/>
    <property type="match status" value="1"/>
</dbReference>
<dbReference type="SUPFAM" id="SSF55874">
    <property type="entry name" value="ATPase domain of HSP90 chaperone/DNA topoisomerase II/histidine kinase"/>
    <property type="match status" value="1"/>
</dbReference>
<dbReference type="SMART" id="SM00388">
    <property type="entry name" value="HisKA"/>
    <property type="match status" value="1"/>
</dbReference>
<dbReference type="PANTHER" id="PTHR45436:SF5">
    <property type="entry name" value="SENSOR HISTIDINE KINASE TRCS"/>
    <property type="match status" value="1"/>
</dbReference>
<dbReference type="InterPro" id="IPR003660">
    <property type="entry name" value="HAMP_dom"/>
</dbReference>
<evidence type="ECO:0000313" key="14">
    <source>
        <dbReference type="EMBL" id="MBB4940902.1"/>
    </source>
</evidence>
<dbReference type="Gene3D" id="6.10.340.10">
    <property type="match status" value="1"/>
</dbReference>
<dbReference type="Proteomes" id="UP000534286">
    <property type="component" value="Unassembled WGS sequence"/>
</dbReference>
<keyword evidence="7 14" id="KW-0418">Kinase</keyword>
<evidence type="ECO:0000256" key="8">
    <source>
        <dbReference type="ARBA" id="ARBA00022989"/>
    </source>
</evidence>
<feature type="domain" description="HAMP" evidence="13">
    <location>
        <begin position="176"/>
        <end position="229"/>
    </location>
</feature>
<dbReference type="InterPro" id="IPR036890">
    <property type="entry name" value="HATPase_C_sf"/>
</dbReference>
<keyword evidence="15" id="KW-1185">Reference proteome</keyword>
<evidence type="ECO:0000256" key="1">
    <source>
        <dbReference type="ARBA" id="ARBA00000085"/>
    </source>
</evidence>
<feature type="domain" description="Histidine kinase" evidence="12">
    <location>
        <begin position="237"/>
        <end position="445"/>
    </location>
</feature>
<dbReference type="InterPro" id="IPR003661">
    <property type="entry name" value="HisK_dim/P_dom"/>
</dbReference>
<dbReference type="PROSITE" id="PS50885">
    <property type="entry name" value="HAMP"/>
    <property type="match status" value="1"/>
</dbReference>
<evidence type="ECO:0000313" key="15">
    <source>
        <dbReference type="Proteomes" id="UP000534286"/>
    </source>
</evidence>
<dbReference type="Gene3D" id="1.10.287.130">
    <property type="match status" value="1"/>
</dbReference>
<dbReference type="PROSITE" id="PS50109">
    <property type="entry name" value="HIS_KIN"/>
    <property type="match status" value="1"/>
</dbReference>
<dbReference type="InterPro" id="IPR004358">
    <property type="entry name" value="Sig_transdc_His_kin-like_C"/>
</dbReference>
<dbReference type="PRINTS" id="PR00344">
    <property type="entry name" value="BCTRLSENSOR"/>
</dbReference>
<feature type="transmembrane region" description="Helical" evidence="11">
    <location>
        <begin position="150"/>
        <end position="172"/>
    </location>
</feature>
<evidence type="ECO:0000256" key="9">
    <source>
        <dbReference type="ARBA" id="ARBA00023012"/>
    </source>
</evidence>
<dbReference type="InterPro" id="IPR005467">
    <property type="entry name" value="His_kinase_dom"/>
</dbReference>